<dbReference type="EMBL" id="BLAL01000291">
    <property type="protein sequence ID" value="GET00774.1"/>
    <property type="molecule type" value="Genomic_DNA"/>
</dbReference>
<evidence type="ECO:0000313" key="2">
    <source>
        <dbReference type="EMBL" id="GET00774.1"/>
    </source>
</evidence>
<evidence type="ECO:0000313" key="3">
    <source>
        <dbReference type="Proteomes" id="UP000615446"/>
    </source>
</evidence>
<feature type="region of interest" description="Disordered" evidence="1">
    <location>
        <begin position="29"/>
        <end position="59"/>
    </location>
</feature>
<proteinExistence type="predicted"/>
<name>A0A8H3R288_9GLOM</name>
<dbReference type="Proteomes" id="UP000615446">
    <property type="component" value="Unassembled WGS sequence"/>
</dbReference>
<gene>
    <name evidence="2" type="ORF">RCL2_002721700</name>
</gene>
<reference evidence="2" key="1">
    <citation type="submission" date="2019-10" db="EMBL/GenBank/DDBJ databases">
        <title>Conservation and host-specific expression of non-tandemly repeated heterogenous ribosome RNA gene in arbuscular mycorrhizal fungi.</title>
        <authorList>
            <person name="Maeda T."/>
            <person name="Kobayashi Y."/>
            <person name="Nakagawa T."/>
            <person name="Ezawa T."/>
            <person name="Yamaguchi K."/>
            <person name="Bino T."/>
            <person name="Nishimoto Y."/>
            <person name="Shigenobu S."/>
            <person name="Kawaguchi M."/>
        </authorList>
    </citation>
    <scope>NUCLEOTIDE SEQUENCE</scope>
    <source>
        <strain evidence="2">HR1</strain>
    </source>
</reference>
<evidence type="ECO:0000256" key="1">
    <source>
        <dbReference type="SAM" id="MobiDB-lite"/>
    </source>
</evidence>
<protein>
    <submittedName>
        <fullName evidence="2">Uncharacterized protein</fullName>
    </submittedName>
</protein>
<dbReference type="AlphaFoldDB" id="A0A8H3R288"/>
<feature type="compositionally biased region" description="Basic and acidic residues" evidence="1">
    <location>
        <begin position="36"/>
        <end position="51"/>
    </location>
</feature>
<accession>A0A8H3R288</accession>
<sequence>MITKYAQQKAAHHLRIPQVITFSNSVYPSSKNTLKNNDDKDKPSKDFTNDKGKKKKQDHLTDNFNNFNLILTGYNSLAQEQAQLLDLIVYDIPAKCDSYTLLGNFKFLRKDRID</sequence>
<organism evidence="2 3">
    <name type="scientific">Rhizophagus clarus</name>
    <dbReference type="NCBI Taxonomy" id="94130"/>
    <lineage>
        <taxon>Eukaryota</taxon>
        <taxon>Fungi</taxon>
        <taxon>Fungi incertae sedis</taxon>
        <taxon>Mucoromycota</taxon>
        <taxon>Glomeromycotina</taxon>
        <taxon>Glomeromycetes</taxon>
        <taxon>Glomerales</taxon>
        <taxon>Glomeraceae</taxon>
        <taxon>Rhizophagus</taxon>
    </lineage>
</organism>
<comment type="caution">
    <text evidence="2">The sequence shown here is derived from an EMBL/GenBank/DDBJ whole genome shotgun (WGS) entry which is preliminary data.</text>
</comment>